<keyword evidence="4" id="KW-0378">Hydrolase</keyword>
<dbReference type="OrthoDB" id="9809549at2"/>
<reference evidence="5" key="1">
    <citation type="submission" date="2016-01" db="EMBL/GenBank/DDBJ databases">
        <authorList>
            <person name="Mitreva M."/>
            <person name="Pepin K.H."/>
            <person name="Mihindukulasuriya K.A."/>
            <person name="Fulton R."/>
            <person name="Fronick C."/>
            <person name="O'Laughlin M."/>
            <person name="Miner T."/>
            <person name="Herter B."/>
            <person name="Rosa B.A."/>
            <person name="Cordes M."/>
            <person name="Tomlinson C."/>
            <person name="Wollam A."/>
            <person name="Palsikar V.B."/>
            <person name="Mardis E.R."/>
            <person name="Wilson R.K."/>
        </authorList>
    </citation>
    <scope>NUCLEOTIDE SEQUENCE [LARGE SCALE GENOMIC DNA]</scope>
    <source>
        <strain evidence="5">KA00683</strain>
    </source>
</reference>
<dbReference type="EMBL" id="LSDK01000076">
    <property type="protein sequence ID" value="KXB76159.1"/>
    <property type="molecule type" value="Genomic_DNA"/>
</dbReference>
<dbReference type="SUPFAM" id="SSF53474">
    <property type="entry name" value="alpha/beta-Hydrolases"/>
    <property type="match status" value="1"/>
</dbReference>
<accession>A0A134B885</accession>
<dbReference type="InterPro" id="IPR022742">
    <property type="entry name" value="Hydrolase_4"/>
</dbReference>
<feature type="signal peptide" evidence="2">
    <location>
        <begin position="1"/>
        <end position="18"/>
    </location>
</feature>
<gene>
    <name evidence="4" type="ORF">HMPREF3185_01096</name>
</gene>
<dbReference type="RefSeq" id="WP_060935410.1">
    <property type="nucleotide sequence ID" value="NZ_KQ960446.1"/>
</dbReference>
<feature type="chain" id="PRO_5007462190" evidence="2">
    <location>
        <begin position="19"/>
        <end position="449"/>
    </location>
</feature>
<dbReference type="Proteomes" id="UP000070224">
    <property type="component" value="Unassembled WGS sequence"/>
</dbReference>
<protein>
    <submittedName>
        <fullName evidence="4">Hydrolase, alpha/beta domain protein</fullName>
    </submittedName>
</protein>
<dbReference type="STRING" id="322095.HMPREF3185_01096"/>
<proteinExistence type="predicted"/>
<evidence type="ECO:0000256" key="1">
    <source>
        <dbReference type="SAM" id="MobiDB-lite"/>
    </source>
</evidence>
<dbReference type="PANTHER" id="PTHR43265:SF1">
    <property type="entry name" value="ESTERASE ESTD"/>
    <property type="match status" value="1"/>
</dbReference>
<feature type="domain" description="Serine aminopeptidase S33" evidence="3">
    <location>
        <begin position="181"/>
        <end position="415"/>
    </location>
</feature>
<dbReference type="InterPro" id="IPR029058">
    <property type="entry name" value="AB_hydrolase_fold"/>
</dbReference>
<evidence type="ECO:0000313" key="5">
    <source>
        <dbReference type="Proteomes" id="UP000070224"/>
    </source>
</evidence>
<comment type="caution">
    <text evidence="4">The sequence shown here is derived from an EMBL/GenBank/DDBJ whole genome shotgun (WGS) entry which is preliminary data.</text>
</comment>
<keyword evidence="2" id="KW-0732">Signal</keyword>
<evidence type="ECO:0000256" key="2">
    <source>
        <dbReference type="SAM" id="SignalP"/>
    </source>
</evidence>
<dbReference type="PATRIC" id="fig|322095.3.peg.1080"/>
<dbReference type="PANTHER" id="PTHR43265">
    <property type="entry name" value="ESTERASE ESTD"/>
    <property type="match status" value="1"/>
</dbReference>
<keyword evidence="5" id="KW-1185">Reference proteome</keyword>
<organism evidence="4 5">
    <name type="scientific">Porphyromonas somerae</name>
    <dbReference type="NCBI Taxonomy" id="322095"/>
    <lineage>
        <taxon>Bacteria</taxon>
        <taxon>Pseudomonadati</taxon>
        <taxon>Bacteroidota</taxon>
        <taxon>Bacteroidia</taxon>
        <taxon>Bacteroidales</taxon>
        <taxon>Porphyromonadaceae</taxon>
        <taxon>Porphyromonas</taxon>
    </lineage>
</organism>
<feature type="region of interest" description="Disordered" evidence="1">
    <location>
        <begin position="111"/>
        <end position="130"/>
    </location>
</feature>
<dbReference type="Gene3D" id="3.40.50.1820">
    <property type="entry name" value="alpha/beta hydrolase"/>
    <property type="match status" value="1"/>
</dbReference>
<dbReference type="GO" id="GO:0052689">
    <property type="term" value="F:carboxylic ester hydrolase activity"/>
    <property type="evidence" value="ECO:0007669"/>
    <property type="project" value="TreeGrafter"/>
</dbReference>
<evidence type="ECO:0000313" key="4">
    <source>
        <dbReference type="EMBL" id="KXB76159.1"/>
    </source>
</evidence>
<dbReference type="InterPro" id="IPR053145">
    <property type="entry name" value="AB_hydrolase_Est10"/>
</dbReference>
<dbReference type="AlphaFoldDB" id="A0A134B885"/>
<dbReference type="Pfam" id="PF12146">
    <property type="entry name" value="Hydrolase_4"/>
    <property type="match status" value="1"/>
</dbReference>
<evidence type="ECO:0000259" key="3">
    <source>
        <dbReference type="Pfam" id="PF12146"/>
    </source>
</evidence>
<name>A0A134B885_9PORP</name>
<sequence>MKRFLLSLLLLLPFVVSAQSLRGDWSGKLSLPMGKLRMVIHLTEEAGRWSATLDSPDQGAYGLRADEVHVSGDSLRMELRSLRLTYTAVRTLEDKLSGNFQQGGMSLPLDMERSTEKQDAPQAPASYTEEELSIPVSGSSVILSGSLALPKTGQAPYPTLVLITGSGPQDRDETIFGCKPFLDITRRLTEAGFAVFRYDDRGVGKSTGVFLASSITDFVHDAEAVVTALRANKSVQAQRIFLVGHSEGGYIAAKVASQDRSIAGVVSLAGPAFAMDRILLDQMDALNILAGKSESERATFSKANREIYRLMQDKRLSLDEVKTRAAKVMDPLLPVFSPDKSTHEAIRTQIMSQLTPYLRQLLSLDIAGTWRAVKCPVIGLFGEMDKQVLPSNAAELLRLQPKAQVQVFPKLNHLFLPSSTGSPMEYPTLRGHFSADALDFLVRSLTALK</sequence>